<sequence length="328" mass="34612">MKKPLRAAHAPNNAATANMLTKFYPLLLLLMLVWLAWTVARLIWLVLAPPVIPNLPPVALQPTDSAPMSSNALDIFAQPTTPTPEQTMPEPPPDIKVLGVTVANPARLSFAILNAGDKTQSVRVGDPIGDTDYKLFAVHADHIVLLAANGQQVEVKFGEPFALDQSDAIRAKQSEAGSNSLLPPPPSPSDAMSANTAPSGNPDHERERDDPSEPASSNNPVAAAPSETGARKALTGAINNLEQNPAAYLSQMGVAATGEGYLVTDGTPAGLKSRLGLQTGDRVVSVNGQNVGVSPQQDAELLKQVRQSGNAQIQVQRGDQVITVRQSF</sequence>
<keyword evidence="8 10" id="KW-0472">Membrane</keyword>
<dbReference type="SUPFAM" id="SSF50156">
    <property type="entry name" value="PDZ domain-like"/>
    <property type="match status" value="1"/>
</dbReference>
<organism evidence="12 13">
    <name type="scientific">Faucicola atlantae</name>
    <dbReference type="NCBI Taxonomy" id="34059"/>
    <lineage>
        <taxon>Bacteria</taxon>
        <taxon>Pseudomonadati</taxon>
        <taxon>Pseudomonadota</taxon>
        <taxon>Gammaproteobacteria</taxon>
        <taxon>Moraxellales</taxon>
        <taxon>Moraxellaceae</taxon>
        <taxon>Faucicola</taxon>
    </lineage>
</organism>
<dbReference type="Gene3D" id="2.30.30.830">
    <property type="match status" value="1"/>
</dbReference>
<evidence type="ECO:0000256" key="4">
    <source>
        <dbReference type="ARBA" id="ARBA00022519"/>
    </source>
</evidence>
<dbReference type="SMART" id="SM00228">
    <property type="entry name" value="PDZ"/>
    <property type="match status" value="1"/>
</dbReference>
<evidence type="ECO:0000256" key="10">
    <source>
        <dbReference type="SAM" id="Phobius"/>
    </source>
</evidence>
<feature type="compositionally biased region" description="Polar residues" evidence="9">
    <location>
        <begin position="190"/>
        <end position="199"/>
    </location>
</feature>
<dbReference type="InterPro" id="IPR001478">
    <property type="entry name" value="PDZ"/>
</dbReference>
<keyword evidence="4" id="KW-0997">Cell inner membrane</keyword>
<evidence type="ECO:0000256" key="3">
    <source>
        <dbReference type="ARBA" id="ARBA00022475"/>
    </source>
</evidence>
<evidence type="ECO:0000256" key="9">
    <source>
        <dbReference type="SAM" id="MobiDB-lite"/>
    </source>
</evidence>
<dbReference type="EMBL" id="LZMZ01000007">
    <property type="protein sequence ID" value="OBX80184.1"/>
    <property type="molecule type" value="Genomic_DNA"/>
</dbReference>
<reference evidence="12 13" key="1">
    <citation type="submission" date="2016-06" db="EMBL/GenBank/DDBJ databases">
        <title>Draft genome of Moraxella atlantae CCUG 66109.</title>
        <authorList>
            <person name="Salva-Serra F."/>
            <person name="Engstrom-Jakobsson H."/>
            <person name="Thorell K."/>
            <person name="Gonzales-Siles L."/>
            <person name="Karlsson R."/>
            <person name="Boulund F."/>
            <person name="Engstrand L."/>
            <person name="Kristiansson E."/>
            <person name="Moore E."/>
        </authorList>
    </citation>
    <scope>NUCLEOTIDE SEQUENCE [LARGE SCALE GENOMIC DNA]</scope>
    <source>
        <strain evidence="12 13">CCUG 66109</strain>
    </source>
</reference>
<keyword evidence="6" id="KW-0653">Protein transport</keyword>
<keyword evidence="7 10" id="KW-1133">Transmembrane helix</keyword>
<accession>A0A1B8QER1</accession>
<dbReference type="GO" id="GO:0015031">
    <property type="term" value="P:protein transport"/>
    <property type="evidence" value="ECO:0007669"/>
    <property type="project" value="UniProtKB-KW"/>
</dbReference>
<proteinExistence type="predicted"/>
<dbReference type="InterPro" id="IPR024961">
    <property type="entry name" value="T2SS_GspC_N"/>
</dbReference>
<evidence type="ECO:0000256" key="1">
    <source>
        <dbReference type="ARBA" id="ARBA00004533"/>
    </source>
</evidence>
<keyword evidence="5 10" id="KW-0812">Transmembrane</keyword>
<dbReference type="RefSeq" id="WP_067235131.1">
    <property type="nucleotide sequence ID" value="NZ_CP171132.1"/>
</dbReference>
<dbReference type="Pfam" id="PF17820">
    <property type="entry name" value="PDZ_6"/>
    <property type="match status" value="1"/>
</dbReference>
<keyword evidence="2" id="KW-0813">Transport</keyword>
<comment type="caution">
    <text evidence="12">The sequence shown here is derived from an EMBL/GenBank/DDBJ whole genome shotgun (WGS) entry which is preliminary data.</text>
</comment>
<evidence type="ECO:0000256" key="2">
    <source>
        <dbReference type="ARBA" id="ARBA00022448"/>
    </source>
</evidence>
<dbReference type="Proteomes" id="UP000092508">
    <property type="component" value="Unassembled WGS sequence"/>
</dbReference>
<feature type="domain" description="PDZ" evidence="11">
    <location>
        <begin position="238"/>
        <end position="304"/>
    </location>
</feature>
<dbReference type="InterPro" id="IPR036034">
    <property type="entry name" value="PDZ_sf"/>
</dbReference>
<evidence type="ECO:0000256" key="8">
    <source>
        <dbReference type="ARBA" id="ARBA00023136"/>
    </source>
</evidence>
<dbReference type="STRING" id="34059.A9308_04020"/>
<protein>
    <recommendedName>
        <fullName evidence="11">PDZ domain-containing protein</fullName>
    </recommendedName>
</protein>
<dbReference type="PROSITE" id="PS50106">
    <property type="entry name" value="PDZ"/>
    <property type="match status" value="1"/>
</dbReference>
<dbReference type="GO" id="GO:0005886">
    <property type="term" value="C:plasma membrane"/>
    <property type="evidence" value="ECO:0007669"/>
    <property type="project" value="UniProtKB-SubCell"/>
</dbReference>
<dbReference type="Gene3D" id="2.30.42.10">
    <property type="match status" value="1"/>
</dbReference>
<keyword evidence="3" id="KW-1003">Cell membrane</keyword>
<dbReference type="AlphaFoldDB" id="A0A1B8QER1"/>
<feature type="compositionally biased region" description="Basic and acidic residues" evidence="9">
    <location>
        <begin position="202"/>
        <end position="211"/>
    </location>
</feature>
<evidence type="ECO:0000256" key="5">
    <source>
        <dbReference type="ARBA" id="ARBA00022692"/>
    </source>
</evidence>
<evidence type="ECO:0000313" key="13">
    <source>
        <dbReference type="Proteomes" id="UP000092508"/>
    </source>
</evidence>
<feature type="transmembrane region" description="Helical" evidence="10">
    <location>
        <begin position="26"/>
        <end position="47"/>
    </location>
</feature>
<evidence type="ECO:0000256" key="6">
    <source>
        <dbReference type="ARBA" id="ARBA00022927"/>
    </source>
</evidence>
<comment type="subcellular location">
    <subcellularLocation>
        <location evidence="1">Cell inner membrane</location>
    </subcellularLocation>
</comment>
<dbReference type="InterPro" id="IPR041489">
    <property type="entry name" value="PDZ_6"/>
</dbReference>
<evidence type="ECO:0000256" key="7">
    <source>
        <dbReference type="ARBA" id="ARBA00022989"/>
    </source>
</evidence>
<dbReference type="Pfam" id="PF11356">
    <property type="entry name" value="T2SSC"/>
    <property type="match status" value="1"/>
</dbReference>
<gene>
    <name evidence="12" type="ORF">A9308_04020</name>
</gene>
<feature type="compositionally biased region" description="Low complexity" evidence="9">
    <location>
        <begin position="213"/>
        <end position="227"/>
    </location>
</feature>
<feature type="region of interest" description="Disordered" evidence="9">
    <location>
        <begin position="174"/>
        <end position="228"/>
    </location>
</feature>
<name>A0A1B8QER1_9GAMM</name>
<evidence type="ECO:0000259" key="11">
    <source>
        <dbReference type="PROSITE" id="PS50106"/>
    </source>
</evidence>
<evidence type="ECO:0000313" key="12">
    <source>
        <dbReference type="EMBL" id="OBX80184.1"/>
    </source>
</evidence>